<evidence type="ECO:0000256" key="10">
    <source>
        <dbReference type="HAMAP-Rule" id="MF_01102"/>
    </source>
</evidence>
<dbReference type="Pfam" id="PF05430">
    <property type="entry name" value="Methyltransf_30"/>
    <property type="match status" value="1"/>
</dbReference>
<feature type="region of interest" description="FAD-dependent cmnm(5)s(2)U34 oxidoreductase" evidence="10">
    <location>
        <begin position="250"/>
        <end position="613"/>
    </location>
</feature>
<dbReference type="EMBL" id="JAEPWM010000003">
    <property type="protein sequence ID" value="MBK6006625.1"/>
    <property type="molecule type" value="Genomic_DNA"/>
</dbReference>
<comment type="caution">
    <text evidence="13">The sequence shown here is derived from an EMBL/GenBank/DDBJ whole genome shotgun (WGS) entry which is preliminary data.</text>
</comment>
<name>A0A934TTI0_9BURK</name>
<dbReference type="GO" id="GO:0005737">
    <property type="term" value="C:cytoplasm"/>
    <property type="evidence" value="ECO:0007669"/>
    <property type="project" value="UniProtKB-SubCell"/>
</dbReference>
<dbReference type="AlphaFoldDB" id="A0A934TTI0"/>
<dbReference type="PANTHER" id="PTHR13847:SF283">
    <property type="entry name" value="TRNA 5-METHYLAMINOMETHYL-2-THIOURIDINE BIOSYNTHESIS BIFUNCTIONAL PROTEIN MNMC"/>
    <property type="match status" value="1"/>
</dbReference>
<evidence type="ECO:0000259" key="12">
    <source>
        <dbReference type="Pfam" id="PF05430"/>
    </source>
</evidence>
<sequence length="613" mass="65653">MSEAVAWDDDGTPRSPRFDDIYRSATGGLAQAQHVFLEGCGLPEGWAGQPQWRVLETGFGLGLNFLACWHAWRSDPQRPALLHFASVEAWPVAAEDLLRGVASYPALQPLAEALAAQWLGLTPGVHRLSFEQGHVLLTLCVGDVHAMLREQQFHADAVFLDGFDPARNPAMWDLHTLKAVTRLSRHGAQLATWTVAGQLRRDLHACGWQLAKRPGLPPKRECLAGRYDPPWEAKGRDDAVRPQPSHAVVIGAGLSGAAVAASLARRGWMVRVLDAARAPAAGASALPVGLLAAHQSPDDNLLSRLSRAGVRTTLQEARQRLAAGLEWQATGVLEWRGDDLRSPPADEALAPWTRAATPAQQRTAGLASEQAAWWHEQAAWIVPAALVRSWLRTSGVQFQGSSAVARIARGDGHWLVQDAQGATLAQAPLVVVAAALGSAPLLPWAGQVHAVRGQVSWAPLEEEDASSLPPFPVNGHGHFLPRVPLVDRGAWITGSTYGRGDTDATPRDEDDAANVQRVAEMLPQAGAVLQAAAGRGQLRHWAGVRCAASDRRPLVGEVEPGLWVSTAMGSRGLSFAALCAELIAARLHREPLPIEARLAHALDVSRLAPARSG</sequence>
<dbReference type="InterPro" id="IPR006076">
    <property type="entry name" value="FAD-dep_OxRdtase"/>
</dbReference>
<dbReference type="InterPro" id="IPR036188">
    <property type="entry name" value="FAD/NAD-bd_sf"/>
</dbReference>
<dbReference type="NCBIfam" id="TIGR03197">
    <property type="entry name" value="MnmC_Cterm"/>
    <property type="match status" value="1"/>
</dbReference>
<keyword evidence="8 10" id="KW-0560">Oxidoreductase</keyword>
<evidence type="ECO:0000313" key="14">
    <source>
        <dbReference type="Proteomes" id="UP000630528"/>
    </source>
</evidence>
<feature type="domain" description="FAD dependent oxidoreductase" evidence="11">
    <location>
        <begin position="247"/>
        <end position="586"/>
    </location>
</feature>
<comment type="similarity">
    <text evidence="10">In the N-terminal section; belongs to the methyltransferase superfamily. tRNA (mnm(5)s(2)U34)-methyltransferase family.</text>
</comment>
<keyword evidence="3 10" id="KW-0285">Flavoprotein</keyword>
<dbReference type="NCBIfam" id="NF033855">
    <property type="entry name" value="tRNA_MNMC2"/>
    <property type="match status" value="1"/>
</dbReference>
<dbReference type="InterPro" id="IPR017610">
    <property type="entry name" value="tRNA_S-uridine_synth_MnmC_C"/>
</dbReference>
<evidence type="ECO:0000256" key="6">
    <source>
        <dbReference type="ARBA" id="ARBA00022694"/>
    </source>
</evidence>
<reference evidence="13" key="1">
    <citation type="journal article" date="2012" name="J. Microbiol. Biotechnol.">
        <title>Ramlibacter ginsenosidimutans sp. nov., with ginsenoside-converting activity.</title>
        <authorList>
            <person name="Wang L."/>
            <person name="An D.S."/>
            <person name="Kim S.G."/>
            <person name="Jin F.X."/>
            <person name="Kim S.C."/>
            <person name="Lee S.T."/>
            <person name="Im W.T."/>
        </authorList>
    </citation>
    <scope>NUCLEOTIDE SEQUENCE</scope>
    <source>
        <strain evidence="13">KACC 17527</strain>
    </source>
</reference>
<comment type="subcellular location">
    <subcellularLocation>
        <location evidence="10">Cytoplasm</location>
    </subcellularLocation>
</comment>
<evidence type="ECO:0000313" key="13">
    <source>
        <dbReference type="EMBL" id="MBK6006625.1"/>
    </source>
</evidence>
<dbReference type="Gene3D" id="3.30.9.10">
    <property type="entry name" value="D-Amino Acid Oxidase, subunit A, domain 2"/>
    <property type="match status" value="1"/>
</dbReference>
<comment type="function">
    <text evidence="10">Catalyzes the last two steps in the biosynthesis of 5-methylaminomethyl-2-thiouridine (mnm(5)s(2)U) at the wobble position (U34) in tRNA. Catalyzes the FAD-dependent demodification of cmnm(5)s(2)U34 to nm(5)s(2)U34, followed by the transfer of a methyl group from S-adenosyl-L-methionine to nm(5)s(2)U34, to form mnm(5)s(2)U34.</text>
</comment>
<dbReference type="GO" id="GO:0016645">
    <property type="term" value="F:oxidoreductase activity, acting on the CH-NH group of donors"/>
    <property type="evidence" value="ECO:0007669"/>
    <property type="project" value="InterPro"/>
</dbReference>
<evidence type="ECO:0000256" key="4">
    <source>
        <dbReference type="ARBA" id="ARBA00022679"/>
    </source>
</evidence>
<keyword evidence="6 10" id="KW-0819">tRNA processing</keyword>
<dbReference type="Pfam" id="PF01266">
    <property type="entry name" value="DAO"/>
    <property type="match status" value="1"/>
</dbReference>
<dbReference type="GO" id="GO:0032259">
    <property type="term" value="P:methylation"/>
    <property type="evidence" value="ECO:0007669"/>
    <property type="project" value="UniProtKB-KW"/>
</dbReference>
<evidence type="ECO:0000259" key="11">
    <source>
        <dbReference type="Pfam" id="PF01266"/>
    </source>
</evidence>
<dbReference type="GO" id="GO:0002097">
    <property type="term" value="P:tRNA wobble base modification"/>
    <property type="evidence" value="ECO:0007669"/>
    <property type="project" value="UniProtKB-UniRule"/>
</dbReference>
<comment type="catalytic activity">
    <reaction evidence="10">
        <text>5-aminomethyl-2-thiouridine(34) in tRNA + S-adenosyl-L-methionine = 5-methylaminomethyl-2-thiouridine(34) in tRNA + S-adenosyl-L-homocysteine + H(+)</text>
        <dbReference type="Rhea" id="RHEA:19569"/>
        <dbReference type="Rhea" id="RHEA-COMP:10195"/>
        <dbReference type="Rhea" id="RHEA-COMP:10197"/>
        <dbReference type="ChEBI" id="CHEBI:15378"/>
        <dbReference type="ChEBI" id="CHEBI:57856"/>
        <dbReference type="ChEBI" id="CHEBI:59789"/>
        <dbReference type="ChEBI" id="CHEBI:74454"/>
        <dbReference type="ChEBI" id="CHEBI:74455"/>
        <dbReference type="EC" id="2.1.1.61"/>
    </reaction>
</comment>
<dbReference type="EC" id="2.1.1.61" evidence="10"/>
<dbReference type="InterPro" id="IPR023032">
    <property type="entry name" value="tRNA_MAMT_biosynth_bifunc_MnmC"/>
</dbReference>
<dbReference type="RefSeq" id="WP_201170433.1">
    <property type="nucleotide sequence ID" value="NZ_JAEPWM010000003.1"/>
</dbReference>
<dbReference type="HAMAP" id="MF_01102">
    <property type="entry name" value="MnmC"/>
    <property type="match status" value="1"/>
</dbReference>
<evidence type="ECO:0000256" key="1">
    <source>
        <dbReference type="ARBA" id="ARBA00022490"/>
    </source>
</evidence>
<evidence type="ECO:0000256" key="8">
    <source>
        <dbReference type="ARBA" id="ARBA00023002"/>
    </source>
</evidence>
<keyword evidence="14" id="KW-1185">Reference proteome</keyword>
<protein>
    <recommendedName>
        <fullName evidence="10">tRNA 5-methylaminomethyl-2-thiouridine biosynthesis bifunctional protein MnmC</fullName>
        <shortName evidence="10">tRNA mnm(5)s(2)U biosynthesis bifunctional protein</shortName>
    </recommendedName>
    <domain>
        <recommendedName>
            <fullName evidence="10">tRNA (mnm(5)s(2)U34)-methyltransferase</fullName>
            <ecNumber evidence="10">2.1.1.61</ecNumber>
        </recommendedName>
    </domain>
    <domain>
        <recommendedName>
            <fullName evidence="10">FAD-dependent cmnm(5)s(2)U34 oxidoreductase</fullName>
            <ecNumber evidence="10">1.5.-.-</ecNumber>
        </recommendedName>
    </domain>
</protein>
<dbReference type="Gene3D" id="3.40.50.150">
    <property type="entry name" value="Vaccinia Virus protein VP39"/>
    <property type="match status" value="1"/>
</dbReference>
<evidence type="ECO:0000256" key="7">
    <source>
        <dbReference type="ARBA" id="ARBA00022827"/>
    </source>
</evidence>
<keyword evidence="5 10" id="KW-0949">S-adenosyl-L-methionine</keyword>
<dbReference type="Gene3D" id="3.50.50.60">
    <property type="entry name" value="FAD/NAD(P)-binding domain"/>
    <property type="match status" value="1"/>
</dbReference>
<organism evidence="13 14">
    <name type="scientific">Ramlibacter ginsenosidimutans</name>
    <dbReference type="NCBI Taxonomy" id="502333"/>
    <lineage>
        <taxon>Bacteria</taxon>
        <taxon>Pseudomonadati</taxon>
        <taxon>Pseudomonadota</taxon>
        <taxon>Betaproteobacteria</taxon>
        <taxon>Burkholderiales</taxon>
        <taxon>Comamonadaceae</taxon>
        <taxon>Ramlibacter</taxon>
    </lineage>
</organism>
<keyword evidence="4 10" id="KW-0808">Transferase</keyword>
<evidence type="ECO:0000256" key="9">
    <source>
        <dbReference type="ARBA" id="ARBA00023268"/>
    </source>
</evidence>
<evidence type="ECO:0000256" key="5">
    <source>
        <dbReference type="ARBA" id="ARBA00022691"/>
    </source>
</evidence>
<dbReference type="Proteomes" id="UP000630528">
    <property type="component" value="Unassembled WGS sequence"/>
</dbReference>
<dbReference type="PANTHER" id="PTHR13847">
    <property type="entry name" value="SARCOSINE DEHYDROGENASE-RELATED"/>
    <property type="match status" value="1"/>
</dbReference>
<dbReference type="GO" id="GO:0050660">
    <property type="term" value="F:flavin adenine dinucleotide binding"/>
    <property type="evidence" value="ECO:0007669"/>
    <property type="project" value="UniProtKB-UniRule"/>
</dbReference>
<keyword evidence="1 10" id="KW-0963">Cytoplasm</keyword>
<dbReference type="InterPro" id="IPR047785">
    <property type="entry name" value="tRNA_MNMC2"/>
</dbReference>
<dbReference type="InterPro" id="IPR029063">
    <property type="entry name" value="SAM-dependent_MTases_sf"/>
</dbReference>
<dbReference type="EC" id="1.5.-.-" evidence="10"/>
<reference evidence="13" key="2">
    <citation type="submission" date="2021-01" db="EMBL/GenBank/DDBJ databases">
        <authorList>
            <person name="Kang M."/>
        </authorList>
    </citation>
    <scope>NUCLEOTIDE SEQUENCE</scope>
    <source>
        <strain evidence="13">KACC 17527</strain>
    </source>
</reference>
<keyword evidence="9 10" id="KW-0511">Multifunctional enzyme</keyword>
<evidence type="ECO:0000256" key="2">
    <source>
        <dbReference type="ARBA" id="ARBA00022603"/>
    </source>
</evidence>
<evidence type="ECO:0000256" key="3">
    <source>
        <dbReference type="ARBA" id="ARBA00022630"/>
    </source>
</evidence>
<accession>A0A934TTI0</accession>
<gene>
    <name evidence="10 13" type="primary">mnmC</name>
    <name evidence="13" type="ORF">JJB11_11025</name>
</gene>
<comment type="similarity">
    <text evidence="10">In the C-terminal section; belongs to the DAO family.</text>
</comment>
<keyword evidence="2 10" id="KW-0489">Methyltransferase</keyword>
<dbReference type="GO" id="GO:0004808">
    <property type="term" value="F:tRNA (5-methylaminomethyl-2-thiouridylate)(34)-methyltransferase activity"/>
    <property type="evidence" value="ECO:0007669"/>
    <property type="project" value="UniProtKB-EC"/>
</dbReference>
<feature type="region of interest" description="tRNA (mnm(5)s(2)U34)-methyltransferase" evidence="10">
    <location>
        <begin position="1"/>
        <end position="228"/>
    </location>
</feature>
<feature type="domain" description="MnmC-like methyltransferase" evidence="12">
    <location>
        <begin position="107"/>
        <end position="226"/>
    </location>
</feature>
<proteinExistence type="inferred from homology"/>
<keyword evidence="7 10" id="KW-0274">FAD</keyword>
<dbReference type="InterPro" id="IPR008471">
    <property type="entry name" value="MnmC-like_methylTransf"/>
</dbReference>
<dbReference type="SUPFAM" id="SSF51905">
    <property type="entry name" value="FAD/NAD(P)-binding domain"/>
    <property type="match status" value="1"/>
</dbReference>
<comment type="cofactor">
    <cofactor evidence="10">
        <name>FAD</name>
        <dbReference type="ChEBI" id="CHEBI:57692"/>
    </cofactor>
</comment>